<comment type="caution">
    <text evidence="1">The sequence shown here is derived from an EMBL/GenBank/DDBJ whole genome shotgun (WGS) entry which is preliminary data.</text>
</comment>
<organism evidence="1 2">
    <name type="scientific">Rhipicephalus sanguineus</name>
    <name type="common">Brown dog tick</name>
    <name type="synonym">Ixodes sanguineus</name>
    <dbReference type="NCBI Taxonomy" id="34632"/>
    <lineage>
        <taxon>Eukaryota</taxon>
        <taxon>Metazoa</taxon>
        <taxon>Ecdysozoa</taxon>
        <taxon>Arthropoda</taxon>
        <taxon>Chelicerata</taxon>
        <taxon>Arachnida</taxon>
        <taxon>Acari</taxon>
        <taxon>Parasitiformes</taxon>
        <taxon>Ixodida</taxon>
        <taxon>Ixodoidea</taxon>
        <taxon>Ixodidae</taxon>
        <taxon>Rhipicephalinae</taxon>
        <taxon>Rhipicephalus</taxon>
        <taxon>Rhipicephalus</taxon>
    </lineage>
</organism>
<evidence type="ECO:0000313" key="2">
    <source>
        <dbReference type="Proteomes" id="UP000821837"/>
    </source>
</evidence>
<evidence type="ECO:0000313" key="1">
    <source>
        <dbReference type="EMBL" id="KAH7961008.1"/>
    </source>
</evidence>
<name>A0A9D4PY49_RHISA</name>
<proteinExistence type="predicted"/>
<gene>
    <name evidence="1" type="ORF">HPB52_000767</name>
</gene>
<reference evidence="1" key="2">
    <citation type="submission" date="2021-09" db="EMBL/GenBank/DDBJ databases">
        <authorList>
            <person name="Jia N."/>
            <person name="Wang J."/>
            <person name="Shi W."/>
            <person name="Du L."/>
            <person name="Sun Y."/>
            <person name="Zhan W."/>
            <person name="Jiang J."/>
            <person name="Wang Q."/>
            <person name="Zhang B."/>
            <person name="Ji P."/>
            <person name="Sakyi L.B."/>
            <person name="Cui X."/>
            <person name="Yuan T."/>
            <person name="Jiang B."/>
            <person name="Yang W."/>
            <person name="Lam T.T.-Y."/>
            <person name="Chang Q."/>
            <person name="Ding S."/>
            <person name="Wang X."/>
            <person name="Zhu J."/>
            <person name="Ruan X."/>
            <person name="Zhao L."/>
            <person name="Wei J."/>
            <person name="Que T."/>
            <person name="Du C."/>
            <person name="Cheng J."/>
            <person name="Dai P."/>
            <person name="Han X."/>
            <person name="Huang E."/>
            <person name="Gao Y."/>
            <person name="Liu J."/>
            <person name="Shao H."/>
            <person name="Ye R."/>
            <person name="Li L."/>
            <person name="Wei W."/>
            <person name="Wang X."/>
            <person name="Wang C."/>
            <person name="Huo Q."/>
            <person name="Li W."/>
            <person name="Guo W."/>
            <person name="Chen H."/>
            <person name="Chen S."/>
            <person name="Zhou L."/>
            <person name="Zhou L."/>
            <person name="Ni X."/>
            <person name="Tian J."/>
            <person name="Zhou Y."/>
            <person name="Sheng Y."/>
            <person name="Liu T."/>
            <person name="Pan Y."/>
            <person name="Xia L."/>
            <person name="Li J."/>
            <person name="Zhao F."/>
            <person name="Cao W."/>
        </authorList>
    </citation>
    <scope>NUCLEOTIDE SEQUENCE</scope>
    <source>
        <strain evidence="1">Rsan-2018</strain>
        <tissue evidence="1">Larvae</tissue>
    </source>
</reference>
<dbReference type="EMBL" id="JABSTV010001249">
    <property type="protein sequence ID" value="KAH7961008.1"/>
    <property type="molecule type" value="Genomic_DNA"/>
</dbReference>
<dbReference type="VEuPathDB" id="VectorBase:RSAN_028485"/>
<protein>
    <submittedName>
        <fullName evidence="1">Uncharacterized protein</fullName>
    </submittedName>
</protein>
<keyword evidence="2" id="KW-1185">Reference proteome</keyword>
<dbReference type="Proteomes" id="UP000821837">
    <property type="component" value="Chromosome 3"/>
</dbReference>
<accession>A0A9D4PY49</accession>
<dbReference type="AlphaFoldDB" id="A0A9D4PY49"/>
<sequence length="108" mass="12325">MTSATHQNAVEGAATAPYTLQKSRVPKVFHGFAFKDVEDWLAQFEHFKGWTDADKMRNVYFSLEDGAHTWYENPSFAVSCWQVGPIPIAVNEPREQFSRASKCRMKVP</sequence>
<reference evidence="1" key="1">
    <citation type="journal article" date="2020" name="Cell">
        <title>Large-Scale Comparative Analyses of Tick Genomes Elucidate Their Genetic Diversity and Vector Capacities.</title>
        <authorList>
            <consortium name="Tick Genome and Microbiome Consortium (TIGMIC)"/>
            <person name="Jia N."/>
            <person name="Wang J."/>
            <person name="Shi W."/>
            <person name="Du L."/>
            <person name="Sun Y."/>
            <person name="Zhan W."/>
            <person name="Jiang J.F."/>
            <person name="Wang Q."/>
            <person name="Zhang B."/>
            <person name="Ji P."/>
            <person name="Bell-Sakyi L."/>
            <person name="Cui X.M."/>
            <person name="Yuan T.T."/>
            <person name="Jiang B.G."/>
            <person name="Yang W.F."/>
            <person name="Lam T.T."/>
            <person name="Chang Q.C."/>
            <person name="Ding S.J."/>
            <person name="Wang X.J."/>
            <person name="Zhu J.G."/>
            <person name="Ruan X.D."/>
            <person name="Zhao L."/>
            <person name="Wei J.T."/>
            <person name="Ye R.Z."/>
            <person name="Que T.C."/>
            <person name="Du C.H."/>
            <person name="Zhou Y.H."/>
            <person name="Cheng J.X."/>
            <person name="Dai P.F."/>
            <person name="Guo W.B."/>
            <person name="Han X.H."/>
            <person name="Huang E.J."/>
            <person name="Li L.F."/>
            <person name="Wei W."/>
            <person name="Gao Y.C."/>
            <person name="Liu J.Z."/>
            <person name="Shao H.Z."/>
            <person name="Wang X."/>
            <person name="Wang C.C."/>
            <person name="Yang T.C."/>
            <person name="Huo Q.B."/>
            <person name="Li W."/>
            <person name="Chen H.Y."/>
            <person name="Chen S.E."/>
            <person name="Zhou L.G."/>
            <person name="Ni X.B."/>
            <person name="Tian J.H."/>
            <person name="Sheng Y."/>
            <person name="Liu T."/>
            <person name="Pan Y.S."/>
            <person name="Xia L.Y."/>
            <person name="Li J."/>
            <person name="Zhao F."/>
            <person name="Cao W.C."/>
        </authorList>
    </citation>
    <scope>NUCLEOTIDE SEQUENCE</scope>
    <source>
        <strain evidence="1">Rsan-2018</strain>
    </source>
</reference>